<proteinExistence type="predicted"/>
<keyword evidence="2" id="KW-1185">Reference proteome</keyword>
<accession>A0ACD5V766</accession>
<reference evidence="1" key="2">
    <citation type="submission" date="2025-09" db="UniProtKB">
        <authorList>
            <consortium name="EnsemblPlants"/>
        </authorList>
    </citation>
    <scope>IDENTIFICATION</scope>
</reference>
<organism evidence="1 2">
    <name type="scientific">Avena sativa</name>
    <name type="common">Oat</name>
    <dbReference type="NCBI Taxonomy" id="4498"/>
    <lineage>
        <taxon>Eukaryota</taxon>
        <taxon>Viridiplantae</taxon>
        <taxon>Streptophyta</taxon>
        <taxon>Embryophyta</taxon>
        <taxon>Tracheophyta</taxon>
        <taxon>Spermatophyta</taxon>
        <taxon>Magnoliopsida</taxon>
        <taxon>Liliopsida</taxon>
        <taxon>Poales</taxon>
        <taxon>Poaceae</taxon>
        <taxon>BOP clade</taxon>
        <taxon>Pooideae</taxon>
        <taxon>Poodae</taxon>
        <taxon>Poeae</taxon>
        <taxon>Poeae Chloroplast Group 1 (Aveneae type)</taxon>
        <taxon>Aveninae</taxon>
        <taxon>Avena</taxon>
    </lineage>
</organism>
<reference evidence="1" key="1">
    <citation type="submission" date="2021-05" db="EMBL/GenBank/DDBJ databases">
        <authorList>
            <person name="Scholz U."/>
            <person name="Mascher M."/>
            <person name="Fiebig A."/>
        </authorList>
    </citation>
    <scope>NUCLEOTIDE SEQUENCE [LARGE SCALE GENOMIC DNA]</scope>
</reference>
<protein>
    <submittedName>
        <fullName evidence="1">Uncharacterized protein</fullName>
    </submittedName>
</protein>
<sequence length="515" mass="58791">MLPYHHINKLGQEDAWSLLKKQIVSSVADGHEIDMLKDIGLQIVEKCDGLPLAIKVMGGLLCQRDRKHHEWEIILNDSIWSLPEMSKELNRAVHLSYEDLPPCIKQCLLYYSLLPQKGQFHDENIIGMWISEGLVHGPSDDLEELGTKYYKELVAKLGEKVHLSNLALLCHNRFGLDGKIKEGDGFSEEEQQKIEKVFAEVCPPSSLDCLTIRGYFGQGLPRWIMSSSLVPLKNLRIFMIEDLACCTELPNGLCQLPYLEFIQVKYAPCIRRVGLEFMQSYHHHSSHPSQAVVMFPKLQEMKLGGMVRWEEWEWEKRVQAFPVLHSLLLQKCKLRRLPPGLAFQARSLKVLSIQHVQGLISIENFASLVELGVLADLDLERITNLPRLQKLTITNCPKLKILVGVPTLQRLMLVDPHMETLPEYMRVIKPTHLELHCSLALLASIAEGQSGPEWHRFSHVDYVKAYAREGDNRRKWYVLYTTEPNNLETNLNRPFMSGGTLSSIEDAQVLVPSSK</sequence>
<dbReference type="Proteomes" id="UP001732700">
    <property type="component" value="Chromosome 2D"/>
</dbReference>
<evidence type="ECO:0000313" key="2">
    <source>
        <dbReference type="Proteomes" id="UP001732700"/>
    </source>
</evidence>
<evidence type="ECO:0000313" key="1">
    <source>
        <dbReference type="EnsemblPlants" id="AVESA.00010b.r2.2DG0392530.1.CDS"/>
    </source>
</evidence>
<name>A0ACD5V766_AVESA</name>
<dbReference type="EnsemblPlants" id="AVESA.00010b.r2.2DG0392530.1">
    <property type="protein sequence ID" value="AVESA.00010b.r2.2DG0392530.1.CDS"/>
    <property type="gene ID" value="AVESA.00010b.r2.2DG0392530"/>
</dbReference>